<name>A0A3B7NA52_9BACT</name>
<organism evidence="2 3">
    <name type="scientific">Paraflavitalea soli</name>
    <dbReference type="NCBI Taxonomy" id="2315862"/>
    <lineage>
        <taxon>Bacteria</taxon>
        <taxon>Pseudomonadati</taxon>
        <taxon>Bacteroidota</taxon>
        <taxon>Chitinophagia</taxon>
        <taxon>Chitinophagales</taxon>
        <taxon>Chitinophagaceae</taxon>
        <taxon>Paraflavitalea</taxon>
    </lineage>
</organism>
<reference evidence="2 3" key="1">
    <citation type="submission" date="2018-09" db="EMBL/GenBank/DDBJ databases">
        <title>Genome sequencing of strain 6GH32-13.</title>
        <authorList>
            <person name="Weon H.-Y."/>
            <person name="Heo J."/>
            <person name="Kwon S.-W."/>
        </authorList>
    </citation>
    <scope>NUCLEOTIDE SEQUENCE [LARGE SCALE GENOMIC DNA]</scope>
    <source>
        <strain evidence="2 3">5GH32-13</strain>
    </source>
</reference>
<keyword evidence="1" id="KW-0812">Transmembrane</keyword>
<evidence type="ECO:0000256" key="1">
    <source>
        <dbReference type="SAM" id="Phobius"/>
    </source>
</evidence>
<keyword evidence="1" id="KW-1133">Transmembrane helix</keyword>
<keyword evidence="1" id="KW-0472">Membrane</keyword>
<accession>A0A3B7NA52</accession>
<feature type="transmembrane region" description="Helical" evidence="1">
    <location>
        <begin position="77"/>
        <end position="97"/>
    </location>
</feature>
<evidence type="ECO:0000313" key="2">
    <source>
        <dbReference type="EMBL" id="AXY78691.1"/>
    </source>
</evidence>
<feature type="transmembrane region" description="Helical" evidence="1">
    <location>
        <begin position="52"/>
        <end position="71"/>
    </location>
</feature>
<evidence type="ECO:0000313" key="3">
    <source>
        <dbReference type="Proteomes" id="UP000263900"/>
    </source>
</evidence>
<keyword evidence="3" id="KW-1185">Reference proteome</keyword>
<proteinExistence type="predicted"/>
<dbReference type="Proteomes" id="UP000263900">
    <property type="component" value="Chromosome"/>
</dbReference>
<gene>
    <name evidence="2" type="ORF">D3H65_18320</name>
</gene>
<sequence>MENLHILFWLVKDLCWCLAFKPLGMVMIAPTLLVAIWITWKNRHIVAELAHNLAITIWITANSIWMIAEFYAVDEKVKPYCIIPFSLGILILLYYYLIYAPLQRKKENTATLQVSVAPVAEEV</sequence>
<dbReference type="EMBL" id="CP032157">
    <property type="protein sequence ID" value="AXY78691.1"/>
    <property type="molecule type" value="Genomic_DNA"/>
</dbReference>
<dbReference type="OrthoDB" id="1376269at2"/>
<feature type="transmembrane region" description="Helical" evidence="1">
    <location>
        <begin position="20"/>
        <end position="40"/>
    </location>
</feature>
<dbReference type="AlphaFoldDB" id="A0A3B7NA52"/>
<dbReference type="KEGG" id="pseg:D3H65_18320"/>
<protein>
    <submittedName>
        <fullName evidence="2">Uncharacterized protein</fullName>
    </submittedName>
</protein>